<dbReference type="GeneID" id="67181669"/>
<name>E1SNH2_FERBD</name>
<dbReference type="RefSeq" id="WP_013344962.1">
    <property type="nucleotide sequence ID" value="NC_014541.1"/>
</dbReference>
<dbReference type="OrthoDB" id="7065459at2"/>
<keyword evidence="2" id="KW-1185">Reference proteome</keyword>
<proteinExistence type="predicted"/>
<dbReference type="KEGG" id="fbl:Fbal_1452"/>
<organism evidence="1 2">
    <name type="scientific">Ferrimonas balearica (strain DSM 9799 / CCM 4581 / KCTC 23876 / PAT)</name>
    <dbReference type="NCBI Taxonomy" id="550540"/>
    <lineage>
        <taxon>Bacteria</taxon>
        <taxon>Pseudomonadati</taxon>
        <taxon>Pseudomonadota</taxon>
        <taxon>Gammaproteobacteria</taxon>
        <taxon>Alteromonadales</taxon>
        <taxon>Ferrimonadaceae</taxon>
        <taxon>Ferrimonas</taxon>
    </lineage>
</organism>
<dbReference type="HOGENOM" id="CLU_1703504_0_0_6"/>
<protein>
    <submittedName>
        <fullName evidence="1">Uncharacterized protein</fullName>
    </submittedName>
</protein>
<sequence>MIQVKCFRFEVESKIRQADVVGYSLDEQYLDVRLTDGRIVTPYLHFIPTENDIPLFDLVDMVEGCIADSFNVKACSVSHNEDDVFIKSAFTLEFGLGSSAELKGNVLTISQDDGDYRYAVEASFTEVDSPSFIKPVSVQSGSSSVVAAKASIEAMTM</sequence>
<evidence type="ECO:0000313" key="1">
    <source>
        <dbReference type="EMBL" id="ADN75656.1"/>
    </source>
</evidence>
<reference evidence="1 2" key="1">
    <citation type="journal article" date="2010" name="Stand. Genomic Sci.">
        <title>Complete genome sequence of Ferrimonas balearica type strain (PAT).</title>
        <authorList>
            <person name="Nolan M."/>
            <person name="Sikorski J."/>
            <person name="Davenport K."/>
            <person name="Lucas S."/>
            <person name="Glavina Del Rio T."/>
            <person name="Tice H."/>
            <person name="Cheng J."/>
            <person name="Goodwin L."/>
            <person name="Pitluck S."/>
            <person name="Liolios K."/>
            <person name="Ivanova N."/>
            <person name="Mavromatis K."/>
            <person name="Ovchinnikova G."/>
            <person name="Pati A."/>
            <person name="Chen A."/>
            <person name="Palaniappan K."/>
            <person name="Land M."/>
            <person name="Hauser L."/>
            <person name="Chang Y."/>
            <person name="Jeffries C."/>
            <person name="Tapia R."/>
            <person name="Brettin T."/>
            <person name="Detter J."/>
            <person name="Han C."/>
            <person name="Yasawong M."/>
            <person name="Rohde M."/>
            <person name="Tindall B."/>
            <person name="Goker M."/>
            <person name="Woyke T."/>
            <person name="Bristow J."/>
            <person name="Eisen J."/>
            <person name="Markowitz V."/>
            <person name="Hugenholtz P."/>
            <person name="Kyrpides N."/>
            <person name="Klenk H."/>
            <person name="Lapidus A."/>
        </authorList>
    </citation>
    <scope>NUCLEOTIDE SEQUENCE [LARGE SCALE GENOMIC DNA]</scope>
    <source>
        <strain evidence="2">DSM 9799 / CCM 4581 / KCTC 23876 / PAT</strain>
    </source>
</reference>
<evidence type="ECO:0000313" key="2">
    <source>
        <dbReference type="Proteomes" id="UP000006683"/>
    </source>
</evidence>
<gene>
    <name evidence="1" type="ordered locus">Fbal_1452</name>
</gene>
<accession>E1SNH2</accession>
<dbReference type="AlphaFoldDB" id="E1SNH2"/>
<dbReference type="Proteomes" id="UP000006683">
    <property type="component" value="Chromosome"/>
</dbReference>
<dbReference type="EMBL" id="CP002209">
    <property type="protein sequence ID" value="ADN75656.1"/>
    <property type="molecule type" value="Genomic_DNA"/>
</dbReference>